<keyword evidence="1" id="KW-0805">Transcription regulation</keyword>
<dbReference type="SUPFAM" id="SSF46785">
    <property type="entry name" value="Winged helix' DNA-binding domain"/>
    <property type="match status" value="1"/>
</dbReference>
<evidence type="ECO:0000313" key="6">
    <source>
        <dbReference type="Proteomes" id="UP001059380"/>
    </source>
</evidence>
<dbReference type="PROSITE" id="PS51063">
    <property type="entry name" value="HTH_CRP_2"/>
    <property type="match status" value="1"/>
</dbReference>
<evidence type="ECO:0000256" key="1">
    <source>
        <dbReference type="ARBA" id="ARBA00023015"/>
    </source>
</evidence>
<dbReference type="InterPro" id="IPR018490">
    <property type="entry name" value="cNMP-bd_dom_sf"/>
</dbReference>
<dbReference type="Proteomes" id="UP001059380">
    <property type="component" value="Chromosome"/>
</dbReference>
<name>A0A9J7BYS3_9BACT</name>
<dbReference type="SUPFAM" id="SSF51206">
    <property type="entry name" value="cAMP-binding domain-like"/>
    <property type="match status" value="1"/>
</dbReference>
<evidence type="ECO:0000259" key="4">
    <source>
        <dbReference type="PROSITE" id="PS51063"/>
    </source>
</evidence>
<organism evidence="5 6">
    <name type="scientific">Occallatibacter riparius</name>
    <dbReference type="NCBI Taxonomy" id="1002689"/>
    <lineage>
        <taxon>Bacteria</taxon>
        <taxon>Pseudomonadati</taxon>
        <taxon>Acidobacteriota</taxon>
        <taxon>Terriglobia</taxon>
        <taxon>Terriglobales</taxon>
        <taxon>Acidobacteriaceae</taxon>
        <taxon>Occallatibacter</taxon>
    </lineage>
</organism>
<dbReference type="Pfam" id="PF13545">
    <property type="entry name" value="HTH_Crp_2"/>
    <property type="match status" value="1"/>
</dbReference>
<sequence>MNNWTKFAMVAQPSNLLLTALSPSYRASLVARMRTVTLAPREIIYEADEVPKYAHFLTSGVASIVVSMSNGASTEVGLWGREGLVESFHLLGDARIPNRCIVQMESTALRMPFHELQREFHDCAELRNCVLQGVQSQTAIFGQLAGCNRLHEAEERLARWLLMVRDRTESDNFFITQEFLAVMLGSRRTTVTAAAGELQRRGLIHYSRGRIHVSDPEGLEQVACECYPTIRELYGSFYCGAPELDARMARPNTA</sequence>
<dbReference type="PANTHER" id="PTHR24567">
    <property type="entry name" value="CRP FAMILY TRANSCRIPTIONAL REGULATORY PROTEIN"/>
    <property type="match status" value="1"/>
</dbReference>
<accession>A0A9J7BYS3</accession>
<protein>
    <submittedName>
        <fullName evidence="5">Crp/Fnr family transcriptional regulator</fullName>
    </submittedName>
</protein>
<dbReference type="InterPro" id="IPR050397">
    <property type="entry name" value="Env_Response_Regulators"/>
</dbReference>
<dbReference type="Gene3D" id="1.10.10.10">
    <property type="entry name" value="Winged helix-like DNA-binding domain superfamily/Winged helix DNA-binding domain"/>
    <property type="match status" value="1"/>
</dbReference>
<keyword evidence="6" id="KW-1185">Reference proteome</keyword>
<dbReference type="InterPro" id="IPR036390">
    <property type="entry name" value="WH_DNA-bd_sf"/>
</dbReference>
<dbReference type="InterPro" id="IPR012318">
    <property type="entry name" value="HTH_CRP"/>
</dbReference>
<evidence type="ECO:0000256" key="3">
    <source>
        <dbReference type="ARBA" id="ARBA00023163"/>
    </source>
</evidence>
<dbReference type="InterPro" id="IPR014710">
    <property type="entry name" value="RmlC-like_jellyroll"/>
</dbReference>
<gene>
    <name evidence="5" type="ORF">MOP44_12395</name>
</gene>
<dbReference type="SMART" id="SM00100">
    <property type="entry name" value="cNMP"/>
    <property type="match status" value="1"/>
</dbReference>
<dbReference type="AlphaFoldDB" id="A0A9J7BYS3"/>
<dbReference type="InterPro" id="IPR036388">
    <property type="entry name" value="WH-like_DNA-bd_sf"/>
</dbReference>
<dbReference type="RefSeq" id="WP_260796354.1">
    <property type="nucleotide sequence ID" value="NZ_CP093313.1"/>
</dbReference>
<keyword evidence="3" id="KW-0804">Transcription</keyword>
<dbReference type="Pfam" id="PF00027">
    <property type="entry name" value="cNMP_binding"/>
    <property type="match status" value="1"/>
</dbReference>
<dbReference type="Gene3D" id="2.60.120.10">
    <property type="entry name" value="Jelly Rolls"/>
    <property type="match status" value="1"/>
</dbReference>
<dbReference type="GO" id="GO:0003677">
    <property type="term" value="F:DNA binding"/>
    <property type="evidence" value="ECO:0007669"/>
    <property type="project" value="UniProtKB-KW"/>
</dbReference>
<dbReference type="CDD" id="cd00038">
    <property type="entry name" value="CAP_ED"/>
    <property type="match status" value="1"/>
</dbReference>
<reference evidence="5" key="1">
    <citation type="submission" date="2021-04" db="EMBL/GenBank/DDBJ databases">
        <title>Phylogenetic analysis of Acidobacteriaceae.</title>
        <authorList>
            <person name="Qiu L."/>
            <person name="Zhang Q."/>
        </authorList>
    </citation>
    <scope>NUCLEOTIDE SEQUENCE</scope>
    <source>
        <strain evidence="5">DSM 25168</strain>
    </source>
</reference>
<dbReference type="InterPro" id="IPR000595">
    <property type="entry name" value="cNMP-bd_dom"/>
</dbReference>
<keyword evidence="2" id="KW-0238">DNA-binding</keyword>
<dbReference type="EMBL" id="CP093313">
    <property type="protein sequence ID" value="UWZ86717.1"/>
    <property type="molecule type" value="Genomic_DNA"/>
</dbReference>
<dbReference type="GO" id="GO:0005829">
    <property type="term" value="C:cytosol"/>
    <property type="evidence" value="ECO:0007669"/>
    <property type="project" value="TreeGrafter"/>
</dbReference>
<dbReference type="KEGG" id="orp:MOP44_12395"/>
<evidence type="ECO:0000313" key="5">
    <source>
        <dbReference type="EMBL" id="UWZ86717.1"/>
    </source>
</evidence>
<evidence type="ECO:0000256" key="2">
    <source>
        <dbReference type="ARBA" id="ARBA00023125"/>
    </source>
</evidence>
<dbReference type="GO" id="GO:0003700">
    <property type="term" value="F:DNA-binding transcription factor activity"/>
    <property type="evidence" value="ECO:0007669"/>
    <property type="project" value="TreeGrafter"/>
</dbReference>
<dbReference type="PANTHER" id="PTHR24567:SF74">
    <property type="entry name" value="HTH-TYPE TRANSCRIPTIONAL REGULATOR ARCR"/>
    <property type="match status" value="1"/>
</dbReference>
<feature type="domain" description="HTH crp-type" evidence="4">
    <location>
        <begin position="151"/>
        <end position="217"/>
    </location>
</feature>
<proteinExistence type="predicted"/>